<dbReference type="InterPro" id="IPR011993">
    <property type="entry name" value="PH-like_dom_sf"/>
</dbReference>
<dbReference type="eggNOG" id="KOG2868">
    <property type="taxonomic scope" value="Eukaryota"/>
</dbReference>
<dbReference type="Pfam" id="PF06058">
    <property type="entry name" value="DCP1"/>
    <property type="match status" value="1"/>
</dbReference>
<feature type="compositionally biased region" description="Low complexity" evidence="5">
    <location>
        <begin position="744"/>
        <end position="758"/>
    </location>
</feature>
<dbReference type="GO" id="GO:0000290">
    <property type="term" value="P:deadenylation-dependent decapping of nuclear-transcribed mRNA"/>
    <property type="evidence" value="ECO:0007669"/>
    <property type="project" value="InterPro"/>
</dbReference>
<dbReference type="HOGENOM" id="CLU_013362_0_0_1"/>
<comment type="subcellular location">
    <subcellularLocation>
        <location evidence="1">Cytoplasm</location>
    </subcellularLocation>
</comment>
<organism evidence="6 7">
    <name type="scientific">Gloeophyllum trabeum (strain ATCC 11539 / FP-39264 / Madison 617)</name>
    <name type="common">Brown rot fungus</name>
    <dbReference type="NCBI Taxonomy" id="670483"/>
    <lineage>
        <taxon>Eukaryota</taxon>
        <taxon>Fungi</taxon>
        <taxon>Dikarya</taxon>
        <taxon>Basidiomycota</taxon>
        <taxon>Agaricomycotina</taxon>
        <taxon>Agaricomycetes</taxon>
        <taxon>Gloeophyllales</taxon>
        <taxon>Gloeophyllaceae</taxon>
        <taxon>Gloeophyllum</taxon>
    </lineage>
</organism>
<dbReference type="GO" id="GO:0008047">
    <property type="term" value="F:enzyme activator activity"/>
    <property type="evidence" value="ECO:0007669"/>
    <property type="project" value="InterPro"/>
</dbReference>
<reference evidence="6 7" key="1">
    <citation type="journal article" date="2012" name="Science">
        <title>The Paleozoic origin of enzymatic lignin decomposition reconstructed from 31 fungal genomes.</title>
        <authorList>
            <person name="Floudas D."/>
            <person name="Binder M."/>
            <person name="Riley R."/>
            <person name="Barry K."/>
            <person name="Blanchette R.A."/>
            <person name="Henrissat B."/>
            <person name="Martinez A.T."/>
            <person name="Otillar R."/>
            <person name="Spatafora J.W."/>
            <person name="Yadav J.S."/>
            <person name="Aerts A."/>
            <person name="Benoit I."/>
            <person name="Boyd A."/>
            <person name="Carlson A."/>
            <person name="Copeland A."/>
            <person name="Coutinho P.M."/>
            <person name="de Vries R.P."/>
            <person name="Ferreira P."/>
            <person name="Findley K."/>
            <person name="Foster B."/>
            <person name="Gaskell J."/>
            <person name="Glotzer D."/>
            <person name="Gorecki P."/>
            <person name="Heitman J."/>
            <person name="Hesse C."/>
            <person name="Hori C."/>
            <person name="Igarashi K."/>
            <person name="Jurgens J.A."/>
            <person name="Kallen N."/>
            <person name="Kersten P."/>
            <person name="Kohler A."/>
            <person name="Kuees U."/>
            <person name="Kumar T.K.A."/>
            <person name="Kuo A."/>
            <person name="LaButti K."/>
            <person name="Larrondo L.F."/>
            <person name="Lindquist E."/>
            <person name="Ling A."/>
            <person name="Lombard V."/>
            <person name="Lucas S."/>
            <person name="Lundell T."/>
            <person name="Martin R."/>
            <person name="McLaughlin D.J."/>
            <person name="Morgenstern I."/>
            <person name="Morin E."/>
            <person name="Murat C."/>
            <person name="Nagy L.G."/>
            <person name="Nolan M."/>
            <person name="Ohm R.A."/>
            <person name="Patyshakuliyeva A."/>
            <person name="Rokas A."/>
            <person name="Ruiz-Duenas F.J."/>
            <person name="Sabat G."/>
            <person name="Salamov A."/>
            <person name="Samejima M."/>
            <person name="Schmutz J."/>
            <person name="Slot J.C."/>
            <person name="St John F."/>
            <person name="Stenlid J."/>
            <person name="Sun H."/>
            <person name="Sun S."/>
            <person name="Syed K."/>
            <person name="Tsang A."/>
            <person name="Wiebenga A."/>
            <person name="Young D."/>
            <person name="Pisabarro A."/>
            <person name="Eastwood D.C."/>
            <person name="Martin F."/>
            <person name="Cullen D."/>
            <person name="Grigoriev I.V."/>
            <person name="Hibbett D.S."/>
        </authorList>
    </citation>
    <scope>NUCLEOTIDE SEQUENCE [LARGE SCALE GENOMIC DNA]</scope>
    <source>
        <strain evidence="6 7">ATCC 11539</strain>
    </source>
</reference>
<dbReference type="OMA" id="QFSHVCV"/>
<dbReference type="GeneID" id="19304321"/>
<sequence length="819" mass="88271">MAPRRPRSISHASQTNLPRRNHEPLPRPPTQPPQPSPSAGLGMSAASRYQHNLKVLRRRDPSIVSIFDQFSHVCLYHHNGKAWEKKGFEGSMFLFEREAYPPYGFYILNRMGMEDYIQPMYPEDDMEKQGNFLLYRSYPDYTAKRLGVSPSSLRTTSENFSIPEEDREDRESLLNGTDKKRGSCLTVGFWMHATDAREHLTDVMLHPYVQKELVYPQEYRHGPDRPPGEKVSPELKHLIAAAGLRLSDGARNGTTQTPSQRSQQPFSTDYPHSHPQPQPQPQSQPQTSGMSVLDQLFAKATPTGTPSQSSSDLNGSALLSSFTQPSAPSVQPVTGKALLDTIFASVGNASASSSSSYTPIASSSQPSLNALFASAVSANNINHQILNTSQSQAQGQSQPTPPPPEILSPKPTSSTLPQILNQDVISSLLGLSSRASSTRPNHGSRSSSAMSGSSAGRSRRSGRYEGDNESSADGGSVGSGPDVVVEEAELELSESSTVLDAEESDGDVVVTGYATRNVEYARVNGGVPQLSLYPSRSSDEEGNSGINGDATPRPPLRGMPTSPSNGDHSRPPSQMNGHTGTPLSHHRPPVISAASSSSTVRPPPGQRPPAFESSNGLWPTPLEQEGLDGKDEDVVELDFADTSALSDPEAFSRRLESKSRKNGEKGKGKGKAREGAHVVADGIDRHDAEVKVRDGDKRKKPGRREREMLKAQRLQAGSSRSESPGPSVDGQGGAASPALNGKHSSPPQVSVPSSSSKIDSSVAGVSLLDVLMGHPSASKIRDQASQLGRKEFVQELLTLIYTDKAFVDKLWQDYSARSA</sequence>
<dbReference type="GO" id="GO:0000932">
    <property type="term" value="C:P-body"/>
    <property type="evidence" value="ECO:0007669"/>
    <property type="project" value="TreeGrafter"/>
</dbReference>
<feature type="compositionally biased region" description="Polar residues" evidence="5">
    <location>
        <begin position="715"/>
        <end position="724"/>
    </location>
</feature>
<dbReference type="EMBL" id="KB469305">
    <property type="protein sequence ID" value="EPQ53469.1"/>
    <property type="molecule type" value="Genomic_DNA"/>
</dbReference>
<evidence type="ECO:0000256" key="4">
    <source>
        <dbReference type="ARBA" id="ARBA00022664"/>
    </source>
</evidence>
<feature type="compositionally biased region" description="Low complexity" evidence="5">
    <location>
        <begin position="433"/>
        <end position="456"/>
    </location>
</feature>
<feature type="compositionally biased region" description="Low complexity" evidence="5">
    <location>
        <begin position="254"/>
        <end position="268"/>
    </location>
</feature>
<dbReference type="RefSeq" id="XP_007867808.1">
    <property type="nucleotide sequence ID" value="XM_007869617.1"/>
</dbReference>
<keyword evidence="7" id="KW-1185">Reference proteome</keyword>
<dbReference type="GO" id="GO:0003729">
    <property type="term" value="F:mRNA binding"/>
    <property type="evidence" value="ECO:0007669"/>
    <property type="project" value="TreeGrafter"/>
</dbReference>
<comment type="similarity">
    <text evidence="2">Belongs to the DCP1 family.</text>
</comment>
<dbReference type="OrthoDB" id="440673at2759"/>
<feature type="region of interest" description="Disordered" evidence="5">
    <location>
        <begin position="151"/>
        <end position="177"/>
    </location>
</feature>
<dbReference type="SUPFAM" id="SSF50729">
    <property type="entry name" value="PH domain-like"/>
    <property type="match status" value="1"/>
</dbReference>
<dbReference type="GO" id="GO:0031087">
    <property type="term" value="P:deadenylation-independent decapping of nuclear-transcribed mRNA"/>
    <property type="evidence" value="ECO:0007669"/>
    <property type="project" value="TreeGrafter"/>
</dbReference>
<feature type="compositionally biased region" description="Polar residues" evidence="5">
    <location>
        <begin position="389"/>
        <end position="398"/>
    </location>
</feature>
<evidence type="ECO:0000256" key="3">
    <source>
        <dbReference type="ARBA" id="ARBA00022490"/>
    </source>
</evidence>
<feature type="compositionally biased region" description="Pro residues" evidence="5">
    <location>
        <begin position="26"/>
        <end position="36"/>
    </location>
</feature>
<evidence type="ECO:0000313" key="6">
    <source>
        <dbReference type="EMBL" id="EPQ53469.1"/>
    </source>
</evidence>
<evidence type="ECO:0000256" key="2">
    <source>
        <dbReference type="ARBA" id="ARBA00008778"/>
    </source>
</evidence>
<protein>
    <submittedName>
        <fullName evidence="6">Uncharacterized protein</fullName>
    </submittedName>
</protein>
<dbReference type="GO" id="GO:0006397">
    <property type="term" value="P:mRNA processing"/>
    <property type="evidence" value="ECO:0007669"/>
    <property type="project" value="UniProtKB-KW"/>
</dbReference>
<name>S7RLC7_GLOTA</name>
<feature type="compositionally biased region" description="Acidic residues" evidence="5">
    <location>
        <begin position="630"/>
        <end position="639"/>
    </location>
</feature>
<dbReference type="AlphaFoldDB" id="S7RLC7"/>
<feature type="region of interest" description="Disordered" evidence="5">
    <location>
        <begin position="389"/>
        <end position="416"/>
    </location>
</feature>
<feature type="region of interest" description="Disordered" evidence="5">
    <location>
        <begin position="244"/>
        <end position="289"/>
    </location>
</feature>
<dbReference type="Gene3D" id="2.30.29.30">
    <property type="entry name" value="Pleckstrin-homology domain (PH domain)/Phosphotyrosine-binding domain (PTB)"/>
    <property type="match status" value="1"/>
</dbReference>
<dbReference type="KEGG" id="gtr:GLOTRDRAFT_139704"/>
<accession>S7RLC7</accession>
<evidence type="ECO:0000313" key="7">
    <source>
        <dbReference type="Proteomes" id="UP000030669"/>
    </source>
</evidence>
<dbReference type="PANTHER" id="PTHR16290">
    <property type="entry name" value="TRANSCRIPTION FACTOR SMIF DECAPPING ENZYME DCP1"/>
    <property type="match status" value="1"/>
</dbReference>
<dbReference type="STRING" id="670483.S7RLC7"/>
<keyword evidence="3" id="KW-0963">Cytoplasm</keyword>
<dbReference type="PANTHER" id="PTHR16290:SF0">
    <property type="entry name" value="DECAPPING PROTEIN 1, ISOFORM A"/>
    <property type="match status" value="1"/>
</dbReference>
<dbReference type="InterPro" id="IPR010334">
    <property type="entry name" value="Dcp1"/>
</dbReference>
<feature type="region of interest" description="Disordered" evidence="5">
    <location>
        <begin position="433"/>
        <end position="481"/>
    </location>
</feature>
<feature type="region of interest" description="Disordered" evidence="5">
    <location>
        <begin position="1"/>
        <end position="43"/>
    </location>
</feature>
<feature type="compositionally biased region" description="Low complexity" evidence="5">
    <location>
        <begin position="471"/>
        <end position="481"/>
    </location>
</feature>
<evidence type="ECO:0000256" key="5">
    <source>
        <dbReference type="SAM" id="MobiDB-lite"/>
    </source>
</evidence>
<evidence type="ECO:0000256" key="1">
    <source>
        <dbReference type="ARBA" id="ARBA00004496"/>
    </source>
</evidence>
<dbReference type="CDD" id="cd09804">
    <property type="entry name" value="Dcp1"/>
    <property type="match status" value="1"/>
</dbReference>
<dbReference type="Proteomes" id="UP000030669">
    <property type="component" value="Unassembled WGS sequence"/>
</dbReference>
<feature type="compositionally biased region" description="Basic and acidic residues" evidence="5">
    <location>
        <begin position="650"/>
        <end position="697"/>
    </location>
</feature>
<feature type="compositionally biased region" description="Polar residues" evidence="5">
    <location>
        <begin position="561"/>
        <end position="582"/>
    </location>
</feature>
<feature type="region of interest" description="Disordered" evidence="5">
    <location>
        <begin position="517"/>
        <end position="758"/>
    </location>
</feature>
<proteinExistence type="inferred from homology"/>
<keyword evidence="4" id="KW-0507">mRNA processing</keyword>
<feature type="compositionally biased region" description="Polar residues" evidence="5">
    <location>
        <begin position="151"/>
        <end position="160"/>
    </location>
</feature>
<gene>
    <name evidence="6" type="ORF">GLOTRDRAFT_139704</name>
</gene>